<dbReference type="PANTHER" id="PTHR36949">
    <property type="entry name" value="PROTEIN CBR-LIN-66"/>
    <property type="match status" value="1"/>
</dbReference>
<feature type="domain" description="Lin-66-like winged helix" evidence="1">
    <location>
        <begin position="114"/>
        <end position="197"/>
    </location>
</feature>
<evidence type="ECO:0000259" key="1">
    <source>
        <dbReference type="Pfam" id="PF26288"/>
    </source>
</evidence>
<dbReference type="WBParaSite" id="Csp11.Scaffold608.g5745.t1">
    <property type="protein sequence ID" value="Csp11.Scaffold608.g5745.t1"/>
    <property type="gene ID" value="Csp11.Scaffold608.g5745"/>
</dbReference>
<name>A0A1I7TGM5_9PELO</name>
<evidence type="ECO:0000313" key="3">
    <source>
        <dbReference type="WBParaSite" id="Csp11.Scaffold608.g5745.t1"/>
    </source>
</evidence>
<protein>
    <recommendedName>
        <fullName evidence="1">Lin-66-like winged helix domain-containing protein</fullName>
    </recommendedName>
</protein>
<dbReference type="InterPro" id="IPR058991">
    <property type="entry name" value="Lin-66-like_WHD"/>
</dbReference>
<organism evidence="2 3">
    <name type="scientific">Caenorhabditis tropicalis</name>
    <dbReference type="NCBI Taxonomy" id="1561998"/>
    <lineage>
        <taxon>Eukaryota</taxon>
        <taxon>Metazoa</taxon>
        <taxon>Ecdysozoa</taxon>
        <taxon>Nematoda</taxon>
        <taxon>Chromadorea</taxon>
        <taxon>Rhabditida</taxon>
        <taxon>Rhabditina</taxon>
        <taxon>Rhabditomorpha</taxon>
        <taxon>Rhabditoidea</taxon>
        <taxon>Rhabditidae</taxon>
        <taxon>Peloderinae</taxon>
        <taxon>Caenorhabditis</taxon>
    </lineage>
</organism>
<dbReference type="Proteomes" id="UP000095282">
    <property type="component" value="Unplaced"/>
</dbReference>
<dbReference type="STRING" id="1561998.A0A1I7TGM5"/>
<dbReference type="GO" id="GO:0010629">
    <property type="term" value="P:negative regulation of gene expression"/>
    <property type="evidence" value="ECO:0007669"/>
    <property type="project" value="TreeGrafter"/>
</dbReference>
<proteinExistence type="predicted"/>
<dbReference type="Pfam" id="PF26288">
    <property type="entry name" value="WHD_lin-66"/>
    <property type="match status" value="1"/>
</dbReference>
<dbReference type="eggNOG" id="ENOG502SF1N">
    <property type="taxonomic scope" value="Eukaryota"/>
</dbReference>
<reference evidence="3" key="1">
    <citation type="submission" date="2016-11" db="UniProtKB">
        <authorList>
            <consortium name="WormBaseParasite"/>
        </authorList>
    </citation>
    <scope>IDENTIFICATION</scope>
</reference>
<dbReference type="GO" id="GO:0005737">
    <property type="term" value="C:cytoplasm"/>
    <property type="evidence" value="ECO:0007669"/>
    <property type="project" value="TreeGrafter"/>
</dbReference>
<dbReference type="PANTHER" id="PTHR36949:SF1">
    <property type="entry name" value="ANAPHASE-PROMOTING COMPLEX SUBUNIT 1-RELATED"/>
    <property type="match status" value="1"/>
</dbReference>
<sequence>MVDNTYSEFSRFQTANRSIKGHGVLTWLSPKAGLLKTADHKSIAFQVTEFCDPSVPDLQSILHVGFTLKFSTRENNGSNQFTASNVSPLYGDESEAVFANSKEINLADFTKPKPTDREYYTEELEEQAYYAVTNAFAQMGSFSLVISNMHNKLGKVELGDESLYYYIGASTMKRRNFVERRTHIFCNQYNEKVTLQYPAIYTAATELSSFLLHRGGVTSIQHLYEFYLSDSFSAHVRNFIGQDQKSFMSFLTSHKFIFAIFPKNTFVSARRNLPHFDYYSFIRHHFPAILDEEERIVKCRFSPEEPEEPKVRNYEMASRQPQNLLMPVVRQQFSPDYYQDPWRSRNVDLQKVADRLKELAVNDGRSSLRPVPNADWARESQQLHISIPEERKRPEPMGQCTCQCTCGRKGIVNVNGTINEVLIPPARTIGPPTLPTVLPDVNGFKGASTSAEEQPVSFSNAYDLFGGSNNVFSFRPKFQ</sequence>
<keyword evidence="2" id="KW-1185">Reference proteome</keyword>
<dbReference type="AlphaFoldDB" id="A0A1I7TGM5"/>
<evidence type="ECO:0000313" key="2">
    <source>
        <dbReference type="Proteomes" id="UP000095282"/>
    </source>
</evidence>
<accession>A0A1I7TGM5</accession>